<evidence type="ECO:0000313" key="1">
    <source>
        <dbReference type="EMBL" id="KAL1402552.1"/>
    </source>
</evidence>
<evidence type="ECO:0000313" key="2">
    <source>
        <dbReference type="Proteomes" id="UP001562425"/>
    </source>
</evidence>
<reference evidence="1 2" key="1">
    <citation type="submission" date="2024-05" db="EMBL/GenBank/DDBJ databases">
        <title>Culex pipiens pipiens assembly and annotation.</title>
        <authorList>
            <person name="Alout H."/>
            <person name="Durand T."/>
        </authorList>
    </citation>
    <scope>NUCLEOTIDE SEQUENCE [LARGE SCALE GENOMIC DNA]</scope>
    <source>
        <strain evidence="1">HA-2024</strain>
        <tissue evidence="1">Whole body</tissue>
    </source>
</reference>
<keyword evidence="2" id="KW-1185">Reference proteome</keyword>
<gene>
    <name evidence="1" type="ORF">pipiens_006038</name>
</gene>
<dbReference type="EMBL" id="JBEHCU010002829">
    <property type="protein sequence ID" value="KAL1402552.1"/>
    <property type="molecule type" value="Genomic_DNA"/>
</dbReference>
<name>A0ABD1DS27_CULPP</name>
<comment type="caution">
    <text evidence="1">The sequence shown here is derived from an EMBL/GenBank/DDBJ whole genome shotgun (WGS) entry which is preliminary data.</text>
</comment>
<accession>A0ABD1DS27</accession>
<dbReference type="Proteomes" id="UP001562425">
    <property type="component" value="Unassembled WGS sequence"/>
</dbReference>
<organism evidence="1 2">
    <name type="scientific">Culex pipiens pipiens</name>
    <name type="common">Northern house mosquito</name>
    <dbReference type="NCBI Taxonomy" id="38569"/>
    <lineage>
        <taxon>Eukaryota</taxon>
        <taxon>Metazoa</taxon>
        <taxon>Ecdysozoa</taxon>
        <taxon>Arthropoda</taxon>
        <taxon>Hexapoda</taxon>
        <taxon>Insecta</taxon>
        <taxon>Pterygota</taxon>
        <taxon>Neoptera</taxon>
        <taxon>Endopterygota</taxon>
        <taxon>Diptera</taxon>
        <taxon>Nematocera</taxon>
        <taxon>Culicoidea</taxon>
        <taxon>Culicidae</taxon>
        <taxon>Culicinae</taxon>
        <taxon>Culicini</taxon>
        <taxon>Culex</taxon>
        <taxon>Culex</taxon>
    </lineage>
</organism>
<sequence length="94" mass="10772">MVISLVPSRKSGGGRQQVNLWLCEGQEDRITVVVVHDLSATPHAAEVQRKYLNWWIGNHTYRSVVYLAQSKIKHAIGNIALAKEHHFRDPLFER</sequence>
<dbReference type="AlphaFoldDB" id="A0ABD1DS27"/>
<proteinExistence type="predicted"/>
<protein>
    <submittedName>
        <fullName evidence="1">Uncharacterized protein</fullName>
    </submittedName>
</protein>